<name>A0AAD5JUF6_ACENE</name>
<keyword evidence="2" id="KW-1185">Reference proteome</keyword>
<organism evidence="1 2">
    <name type="scientific">Acer negundo</name>
    <name type="common">Box elder</name>
    <dbReference type="NCBI Taxonomy" id="4023"/>
    <lineage>
        <taxon>Eukaryota</taxon>
        <taxon>Viridiplantae</taxon>
        <taxon>Streptophyta</taxon>
        <taxon>Embryophyta</taxon>
        <taxon>Tracheophyta</taxon>
        <taxon>Spermatophyta</taxon>
        <taxon>Magnoliopsida</taxon>
        <taxon>eudicotyledons</taxon>
        <taxon>Gunneridae</taxon>
        <taxon>Pentapetalae</taxon>
        <taxon>rosids</taxon>
        <taxon>malvids</taxon>
        <taxon>Sapindales</taxon>
        <taxon>Sapindaceae</taxon>
        <taxon>Hippocastanoideae</taxon>
        <taxon>Acereae</taxon>
        <taxon>Acer</taxon>
    </lineage>
</organism>
<gene>
    <name evidence="1" type="ORF">LWI28_020734</name>
</gene>
<evidence type="ECO:0000313" key="1">
    <source>
        <dbReference type="EMBL" id="KAI9201250.1"/>
    </source>
</evidence>
<dbReference type="EMBL" id="JAJSOW010000001">
    <property type="protein sequence ID" value="KAI9201250.1"/>
    <property type="molecule type" value="Genomic_DNA"/>
</dbReference>
<reference evidence="1" key="2">
    <citation type="submission" date="2023-02" db="EMBL/GenBank/DDBJ databases">
        <authorList>
            <person name="Swenson N.G."/>
            <person name="Wegrzyn J.L."/>
            <person name="Mcevoy S.L."/>
        </authorList>
    </citation>
    <scope>NUCLEOTIDE SEQUENCE</scope>
    <source>
        <strain evidence="1">91603</strain>
        <tissue evidence="1">Leaf</tissue>
    </source>
</reference>
<comment type="caution">
    <text evidence="1">The sequence shown here is derived from an EMBL/GenBank/DDBJ whole genome shotgun (WGS) entry which is preliminary data.</text>
</comment>
<accession>A0AAD5JUF6</accession>
<dbReference type="Proteomes" id="UP001064489">
    <property type="component" value="Chromosome 9"/>
</dbReference>
<reference evidence="1" key="1">
    <citation type="journal article" date="2022" name="Plant J.">
        <title>Strategies of tolerance reflected in two North American maple genomes.</title>
        <authorList>
            <person name="McEvoy S.L."/>
            <person name="Sezen U.U."/>
            <person name="Trouern-Trend A."/>
            <person name="McMahon S.M."/>
            <person name="Schaberg P.G."/>
            <person name="Yang J."/>
            <person name="Wegrzyn J.L."/>
            <person name="Swenson N.G."/>
        </authorList>
    </citation>
    <scope>NUCLEOTIDE SEQUENCE</scope>
    <source>
        <strain evidence="1">91603</strain>
    </source>
</reference>
<evidence type="ECO:0000313" key="2">
    <source>
        <dbReference type="Proteomes" id="UP001064489"/>
    </source>
</evidence>
<sequence length="271" mass="29821">MGSNVNKINDSLVSLVGLESKKSNSKSIRVFGSNDGISGRVVVSGDQTVYINFEKDKGSIGSGLCLVGGDLSGPTIDLYVDLGDFEPFYRIGKIACGFFDPYTMVVYPGGMFVYVDDNIVGYTEGLCDIFKKSTENGLIKLKGHDDIIRMLKELAGDRKVTILFKHFCGVNKRKAPSERSNVSIKEEEVLAKQGRVAAGSKGLGEQEGVEEIEATIHTKNVLYEDAWSSDSDSSTYFDDDFEEPEYMEIVKDEEVEINGVIFDEPNANIEE</sequence>
<proteinExistence type="predicted"/>
<dbReference type="AlphaFoldDB" id="A0AAD5JUF6"/>
<protein>
    <submittedName>
        <fullName evidence="1">Uncharacterized protein</fullName>
    </submittedName>
</protein>